<protein>
    <recommendedName>
        <fullName evidence="5">Cell division protein SepF</fullName>
    </recommendedName>
</protein>
<dbReference type="GO" id="GO:0043093">
    <property type="term" value="P:FtsZ-dependent cytokinesis"/>
    <property type="evidence" value="ECO:0007669"/>
    <property type="project" value="UniProtKB-UniRule"/>
</dbReference>
<evidence type="ECO:0000313" key="8">
    <source>
        <dbReference type="Proteomes" id="UP000219514"/>
    </source>
</evidence>
<dbReference type="GO" id="GO:0000917">
    <property type="term" value="P:division septum assembly"/>
    <property type="evidence" value="ECO:0007669"/>
    <property type="project" value="UniProtKB-KW"/>
</dbReference>
<comment type="subcellular location">
    <subcellularLocation>
        <location evidence="5">Cytoplasm</location>
    </subcellularLocation>
    <text evidence="5">Localizes to the division site, in a FtsZ-dependent manner.</text>
</comment>
<feature type="compositionally biased region" description="Gly residues" evidence="6">
    <location>
        <begin position="119"/>
        <end position="137"/>
    </location>
</feature>
<dbReference type="RefSeq" id="WP_097204614.1">
    <property type="nucleotide sequence ID" value="NZ_JACHXB010000001.1"/>
</dbReference>
<reference evidence="7 8" key="1">
    <citation type="submission" date="2017-09" db="EMBL/GenBank/DDBJ databases">
        <authorList>
            <person name="Ehlers B."/>
            <person name="Leendertz F.H."/>
        </authorList>
    </citation>
    <scope>NUCLEOTIDE SEQUENCE [LARGE SCALE GENOMIC DNA]</scope>
    <source>
        <strain evidence="7 8">DSM 46844</strain>
    </source>
</reference>
<evidence type="ECO:0000256" key="2">
    <source>
        <dbReference type="ARBA" id="ARBA00023210"/>
    </source>
</evidence>
<keyword evidence="5" id="KW-0963">Cytoplasm</keyword>
<keyword evidence="2 5" id="KW-0717">Septation</keyword>
<dbReference type="Pfam" id="PF04472">
    <property type="entry name" value="SepF"/>
    <property type="match status" value="1"/>
</dbReference>
<dbReference type="GO" id="GO:0005737">
    <property type="term" value="C:cytoplasm"/>
    <property type="evidence" value="ECO:0007669"/>
    <property type="project" value="UniProtKB-SubCell"/>
</dbReference>
<comment type="function">
    <text evidence="4 5">Cell division protein that is part of the divisome complex and is recruited early to the Z-ring. Probably stimulates Z-ring formation, perhaps through the cross-linking of FtsZ protofilaments. Its function overlaps with FtsA.</text>
</comment>
<keyword evidence="3 5" id="KW-0131">Cell cycle</keyword>
<dbReference type="InterPro" id="IPR023052">
    <property type="entry name" value="Cell_div_SepF"/>
</dbReference>
<evidence type="ECO:0000256" key="3">
    <source>
        <dbReference type="ARBA" id="ARBA00023306"/>
    </source>
</evidence>
<dbReference type="PANTHER" id="PTHR35798:SF1">
    <property type="entry name" value="CELL DIVISION PROTEIN SEPF"/>
    <property type="match status" value="1"/>
</dbReference>
<organism evidence="7 8">
    <name type="scientific">Geodermatophilus sabuli</name>
    <dbReference type="NCBI Taxonomy" id="1564158"/>
    <lineage>
        <taxon>Bacteria</taxon>
        <taxon>Bacillati</taxon>
        <taxon>Actinomycetota</taxon>
        <taxon>Actinomycetes</taxon>
        <taxon>Geodermatophilales</taxon>
        <taxon>Geodermatophilaceae</taxon>
        <taxon>Geodermatophilus</taxon>
    </lineage>
</organism>
<sequence>MAGTMRKMGIYLGLVEDDDARAYGRYDARQPDYDRHGDERHLDDRRYGRYAEDAYDDPYVGAGDRYAELDYRAEDYPADLEADLPAPDPEPVALPRRTPGNRSIGLAPATSTPAARLGGSAGGGLSSTAGSGAGGSTAAGAAGLAVREPVAAVPEPAPAPAPTPKPYRITTLHPRTYNEARQIGESFRDGMPVIMNLTEMNDADAKRLVDFAAGLSFGLRGSIERVTNKVFLLSPRDVDVTAEDKARIREGGFFNQS</sequence>
<keyword evidence="1 5" id="KW-0132">Cell division</keyword>
<evidence type="ECO:0000256" key="6">
    <source>
        <dbReference type="SAM" id="MobiDB-lite"/>
    </source>
</evidence>
<proteinExistence type="inferred from homology"/>
<dbReference type="InterPro" id="IPR007561">
    <property type="entry name" value="Cell_div_SepF/SepF-rel"/>
</dbReference>
<evidence type="ECO:0000256" key="4">
    <source>
        <dbReference type="ARBA" id="ARBA00044936"/>
    </source>
</evidence>
<feature type="region of interest" description="Disordered" evidence="6">
    <location>
        <begin position="21"/>
        <end position="49"/>
    </location>
</feature>
<comment type="subunit">
    <text evidence="5">Homodimer. Interacts with FtsZ.</text>
</comment>
<dbReference type="PANTHER" id="PTHR35798">
    <property type="entry name" value="CELL DIVISION PROTEIN SEPF"/>
    <property type="match status" value="1"/>
</dbReference>
<dbReference type="Proteomes" id="UP000219514">
    <property type="component" value="Unassembled WGS sequence"/>
</dbReference>
<dbReference type="InterPro" id="IPR038594">
    <property type="entry name" value="SepF-like_sf"/>
</dbReference>
<dbReference type="OrthoDB" id="3731101at2"/>
<evidence type="ECO:0000313" key="7">
    <source>
        <dbReference type="EMBL" id="SNX95055.1"/>
    </source>
</evidence>
<evidence type="ECO:0000256" key="1">
    <source>
        <dbReference type="ARBA" id="ARBA00022618"/>
    </source>
</evidence>
<dbReference type="Gene3D" id="3.30.110.150">
    <property type="entry name" value="SepF-like protein"/>
    <property type="match status" value="1"/>
</dbReference>
<comment type="similarity">
    <text evidence="5">Belongs to the SepF family.</text>
</comment>
<keyword evidence="8" id="KW-1185">Reference proteome</keyword>
<dbReference type="AlphaFoldDB" id="A0A285E7R3"/>
<feature type="region of interest" description="Disordered" evidence="6">
    <location>
        <begin position="80"/>
        <end position="139"/>
    </location>
</feature>
<evidence type="ECO:0000256" key="5">
    <source>
        <dbReference type="HAMAP-Rule" id="MF_01197"/>
    </source>
</evidence>
<dbReference type="EMBL" id="OBDO01000001">
    <property type="protein sequence ID" value="SNX95055.1"/>
    <property type="molecule type" value="Genomic_DNA"/>
</dbReference>
<gene>
    <name evidence="5" type="primary">sepF</name>
    <name evidence="7" type="ORF">SAMN06893097_101858</name>
</gene>
<name>A0A285E7R3_9ACTN</name>
<dbReference type="HAMAP" id="MF_01197">
    <property type="entry name" value="SepF"/>
    <property type="match status" value="1"/>
</dbReference>
<accession>A0A285E7R3</accession>